<name>A0A1W4XAH6_AGRPL</name>
<dbReference type="GeneID" id="108742422"/>
<protein>
    <submittedName>
        <fullName evidence="2">Uncharacterized protein LOC108742422</fullName>
    </submittedName>
    <submittedName>
        <fullName evidence="3">Uncharacterized protein LOC112904445</fullName>
    </submittedName>
</protein>
<evidence type="ECO:0000313" key="1">
    <source>
        <dbReference type="Proteomes" id="UP000192223"/>
    </source>
</evidence>
<reference evidence="2 3" key="1">
    <citation type="submission" date="2025-04" db="UniProtKB">
        <authorList>
            <consortium name="RefSeq"/>
        </authorList>
    </citation>
    <scope>IDENTIFICATION</scope>
    <source>
        <tissue evidence="2 3">Entire body</tissue>
    </source>
</reference>
<dbReference type="KEGG" id="apln:108742422"/>
<dbReference type="RefSeq" id="XP_018333131.1">
    <property type="nucleotide sequence ID" value="XM_018477629.2"/>
</dbReference>
<sequence>MTDAEFENDVYIKKFKNSFKYEEPPDVTCTKIFSEEGTFLKFTVLFYLNEKCSCQMKIKTPLEDPGTLHPLSLKIRLTNKELEHEIQPCINYLQRQRCPDFVVCVLQKVVNLYSQRSIIINMLMREFEDLITISKDDENGIVIHCAFREKLFFKSSWKISCDIYIGCPFDNLDFVVNRRDKYFYNSVVTYMKLLTQVAIASEKKLLFWRNIMKEVETFLAVKSEIEVVDISDDTETVTGPIIENRCNNCTVNDIPVIEVESSDSDDNTVLIVD</sequence>
<accession>A0A1W4XAH6</accession>
<gene>
    <name evidence="2" type="primary">LOC108742422</name>
    <name evidence="3" type="synonym">LOC112904445</name>
</gene>
<dbReference type="RefSeq" id="XP_025830290.1">
    <property type="nucleotide sequence ID" value="XM_025974505.1"/>
</dbReference>
<evidence type="ECO:0000313" key="2">
    <source>
        <dbReference type="RefSeq" id="XP_018333131.1"/>
    </source>
</evidence>
<proteinExistence type="predicted"/>
<evidence type="ECO:0000313" key="3">
    <source>
        <dbReference type="RefSeq" id="XP_025830290.1"/>
    </source>
</evidence>
<organism evidence="1 2">
    <name type="scientific">Agrilus planipennis</name>
    <name type="common">Emerald ash borer</name>
    <name type="synonym">Agrilus marcopoli</name>
    <dbReference type="NCBI Taxonomy" id="224129"/>
    <lineage>
        <taxon>Eukaryota</taxon>
        <taxon>Metazoa</taxon>
        <taxon>Ecdysozoa</taxon>
        <taxon>Arthropoda</taxon>
        <taxon>Hexapoda</taxon>
        <taxon>Insecta</taxon>
        <taxon>Pterygota</taxon>
        <taxon>Neoptera</taxon>
        <taxon>Endopterygota</taxon>
        <taxon>Coleoptera</taxon>
        <taxon>Polyphaga</taxon>
        <taxon>Elateriformia</taxon>
        <taxon>Buprestoidea</taxon>
        <taxon>Buprestidae</taxon>
        <taxon>Agrilinae</taxon>
        <taxon>Agrilus</taxon>
    </lineage>
</organism>
<keyword evidence="1" id="KW-1185">Reference proteome</keyword>
<dbReference type="AlphaFoldDB" id="A0A1W4XAH6"/>
<dbReference type="KEGG" id="apln:112904445"/>
<dbReference type="Proteomes" id="UP000192223">
    <property type="component" value="Unplaced"/>
</dbReference>